<name>A0A0N5B180_9BILA</name>
<feature type="repeat" description="Solcar" evidence="8">
    <location>
        <begin position="203"/>
        <end position="287"/>
    </location>
</feature>
<evidence type="ECO:0000256" key="1">
    <source>
        <dbReference type="ARBA" id="ARBA00004141"/>
    </source>
</evidence>
<feature type="repeat" description="Solcar" evidence="8">
    <location>
        <begin position="102"/>
        <end position="190"/>
    </location>
</feature>
<evidence type="ECO:0000256" key="7">
    <source>
        <dbReference type="ARBA" id="ARBA00023136"/>
    </source>
</evidence>
<evidence type="ECO:0000256" key="3">
    <source>
        <dbReference type="ARBA" id="ARBA00022448"/>
    </source>
</evidence>
<evidence type="ECO:0000256" key="5">
    <source>
        <dbReference type="ARBA" id="ARBA00022737"/>
    </source>
</evidence>
<dbReference type="GO" id="GO:0015215">
    <property type="term" value="F:nucleotide transmembrane transporter activity"/>
    <property type="evidence" value="ECO:0007669"/>
    <property type="project" value="UniProtKB-ARBA"/>
</dbReference>
<sequence length="293" mass="33394">MDSKRYEHLFGGFAGGVASTLVCHPLDLLKIRFSANEGSKYRPYYKSYWHATKCILRSGGIRSLYQGVVPNIVGASMSWGLYFQFYYAMKHQCTQQSITTGIEVCDNLLLGMVSGGCVLAITNPIWVVKTRLCLQYENEVVRRYKGLVHCICKMVQDEGFKALYNGFIPGLLGTTHGAVQFMLYNYMKEKKFKRLRVPMDQKLSTIDYLLYSAVSKILATTVTYPHQVLRTRLQDHHIKYNGILDVIMKTLTTEGIRGLYKGLLIANVRQLPAAIITFVTYENVYHFIKNLPI</sequence>
<keyword evidence="5" id="KW-0677">Repeat</keyword>
<keyword evidence="11" id="KW-1185">Reference proteome</keyword>
<feature type="repeat" description="Solcar" evidence="8">
    <location>
        <begin position="6"/>
        <end position="92"/>
    </location>
</feature>
<dbReference type="InterPro" id="IPR044712">
    <property type="entry name" value="SLC25A32-like"/>
</dbReference>
<dbReference type="InterPro" id="IPR002067">
    <property type="entry name" value="MCP"/>
</dbReference>
<evidence type="ECO:0000256" key="8">
    <source>
        <dbReference type="PROSITE-ProRule" id="PRU00282"/>
    </source>
</evidence>
<keyword evidence="4 8" id="KW-0812">Transmembrane</keyword>
<dbReference type="PANTHER" id="PTHR45683">
    <property type="entry name" value="MITOCHONDRIAL NICOTINAMIDE ADENINE DINUCLEOTIDE TRANSPORTER 1-RELATED-RELATED"/>
    <property type="match status" value="1"/>
</dbReference>
<evidence type="ECO:0000256" key="10">
    <source>
        <dbReference type="SAM" id="Phobius"/>
    </source>
</evidence>
<organism evidence="11 12">
    <name type="scientific">Syphacia muris</name>
    <dbReference type="NCBI Taxonomy" id="451379"/>
    <lineage>
        <taxon>Eukaryota</taxon>
        <taxon>Metazoa</taxon>
        <taxon>Ecdysozoa</taxon>
        <taxon>Nematoda</taxon>
        <taxon>Chromadorea</taxon>
        <taxon>Rhabditida</taxon>
        <taxon>Spirurina</taxon>
        <taxon>Oxyuridomorpha</taxon>
        <taxon>Oxyuroidea</taxon>
        <taxon>Oxyuridae</taxon>
        <taxon>Syphacia</taxon>
    </lineage>
</organism>
<accession>A0A0N5B180</accession>
<proteinExistence type="inferred from homology"/>
<dbReference type="InterPro" id="IPR023395">
    <property type="entry name" value="MCP_dom_sf"/>
</dbReference>
<dbReference type="Gene3D" id="1.50.40.10">
    <property type="entry name" value="Mitochondrial carrier domain"/>
    <property type="match status" value="1"/>
</dbReference>
<feature type="transmembrane region" description="Helical" evidence="10">
    <location>
        <begin position="167"/>
        <end position="186"/>
    </location>
</feature>
<dbReference type="GO" id="GO:0016020">
    <property type="term" value="C:membrane"/>
    <property type="evidence" value="ECO:0007669"/>
    <property type="project" value="UniProtKB-SubCell"/>
</dbReference>
<feature type="transmembrane region" description="Helical" evidence="10">
    <location>
        <begin position="68"/>
        <end position="87"/>
    </location>
</feature>
<dbReference type="InterPro" id="IPR018108">
    <property type="entry name" value="MCP_transmembrane"/>
</dbReference>
<dbReference type="STRING" id="451379.A0A0N5B180"/>
<reference evidence="12" key="1">
    <citation type="submission" date="2017-02" db="UniProtKB">
        <authorList>
            <consortium name="WormBaseParasite"/>
        </authorList>
    </citation>
    <scope>IDENTIFICATION</scope>
</reference>
<protein>
    <submittedName>
        <fullName evidence="12">Mitochondrial folate transporter/carrier</fullName>
    </submittedName>
</protein>
<dbReference type="SUPFAM" id="SSF103506">
    <property type="entry name" value="Mitochondrial carrier"/>
    <property type="match status" value="1"/>
</dbReference>
<evidence type="ECO:0000256" key="9">
    <source>
        <dbReference type="RuleBase" id="RU000488"/>
    </source>
</evidence>
<evidence type="ECO:0000256" key="4">
    <source>
        <dbReference type="ARBA" id="ARBA00022692"/>
    </source>
</evidence>
<evidence type="ECO:0000256" key="2">
    <source>
        <dbReference type="ARBA" id="ARBA00006375"/>
    </source>
</evidence>
<keyword evidence="6 10" id="KW-1133">Transmembrane helix</keyword>
<comment type="subcellular location">
    <subcellularLocation>
        <location evidence="1">Membrane</location>
        <topology evidence="1">Multi-pass membrane protein</topology>
    </subcellularLocation>
</comment>
<comment type="similarity">
    <text evidence="2 9">Belongs to the mitochondrial carrier (TC 2.A.29) family.</text>
</comment>
<dbReference type="PROSITE" id="PS50920">
    <property type="entry name" value="SOLCAR"/>
    <property type="match status" value="3"/>
</dbReference>
<dbReference type="PRINTS" id="PR00926">
    <property type="entry name" value="MITOCARRIER"/>
</dbReference>
<evidence type="ECO:0000313" key="11">
    <source>
        <dbReference type="Proteomes" id="UP000046393"/>
    </source>
</evidence>
<keyword evidence="3 9" id="KW-0813">Transport</keyword>
<dbReference type="Pfam" id="PF00153">
    <property type="entry name" value="Mito_carr"/>
    <property type="match status" value="3"/>
</dbReference>
<dbReference type="Proteomes" id="UP000046393">
    <property type="component" value="Unplaced"/>
</dbReference>
<feature type="transmembrane region" description="Helical" evidence="10">
    <location>
        <begin position="108"/>
        <end position="128"/>
    </location>
</feature>
<evidence type="ECO:0000256" key="6">
    <source>
        <dbReference type="ARBA" id="ARBA00022989"/>
    </source>
</evidence>
<evidence type="ECO:0000313" key="12">
    <source>
        <dbReference type="WBParaSite" id="SMUV_0001103201-mRNA-1"/>
    </source>
</evidence>
<keyword evidence="7 8" id="KW-0472">Membrane</keyword>
<dbReference type="WBParaSite" id="SMUV_0001103201-mRNA-1">
    <property type="protein sequence ID" value="SMUV_0001103201-mRNA-1"/>
    <property type="gene ID" value="SMUV_0001103201"/>
</dbReference>
<dbReference type="AlphaFoldDB" id="A0A0N5B180"/>